<sequence length="238" mass="26467">MNISDVTLLGVSHKARTSYLGFSSIVPFPKIFQSHVSSNFNIVNEYQALSQGLTLIRRTISLVNDRVREYEKAVRLREIALRLEPKSQGRMKDGQLFRREDLIQDNRSLLHEGTVTWKSSSKQKGLCVLAVLLTDVLLLLQEKDQKLAFAAVDNKPPVISLQGLIVREVAHEDKAMFLISAFTSSLPEMYEIRTGSREERNTWTAQPGEAEGVHKVCRKGEGASDAGEGALGTVTGEN</sequence>
<dbReference type="Ensembl" id="ENSMALT00000027317.1">
    <property type="protein sequence ID" value="ENSMALP00000026823.1"/>
    <property type="gene ID" value="ENSMALG00000018583.1"/>
</dbReference>
<feature type="region of interest" description="Disordered" evidence="2">
    <location>
        <begin position="219"/>
        <end position="238"/>
    </location>
</feature>
<name>A0A3Q3KD19_MONAL</name>
<accession>A0A3Q3KD19</accession>
<feature type="domain" description="PH" evidence="3">
    <location>
        <begin position="108"/>
        <end position="212"/>
    </location>
</feature>
<dbReference type="PROSITE" id="PS50003">
    <property type="entry name" value="PH_DOMAIN"/>
    <property type="match status" value="1"/>
</dbReference>
<keyword evidence="5" id="KW-1185">Reference proteome</keyword>
<dbReference type="SMART" id="SM00233">
    <property type="entry name" value="PH"/>
    <property type="match status" value="1"/>
</dbReference>
<dbReference type="Proteomes" id="UP000261600">
    <property type="component" value="Unplaced"/>
</dbReference>
<dbReference type="InterPro" id="IPR051632">
    <property type="entry name" value="Rho_GEF"/>
</dbReference>
<dbReference type="Gene3D" id="1.10.287.2510">
    <property type="match status" value="1"/>
</dbReference>
<reference evidence="4" key="2">
    <citation type="submission" date="2025-09" db="UniProtKB">
        <authorList>
            <consortium name="Ensembl"/>
        </authorList>
    </citation>
    <scope>IDENTIFICATION</scope>
</reference>
<evidence type="ECO:0000256" key="1">
    <source>
        <dbReference type="ARBA" id="ARBA00022658"/>
    </source>
</evidence>
<evidence type="ECO:0000313" key="5">
    <source>
        <dbReference type="Proteomes" id="UP000261600"/>
    </source>
</evidence>
<dbReference type="GO" id="GO:0005886">
    <property type="term" value="C:plasma membrane"/>
    <property type="evidence" value="ECO:0007669"/>
    <property type="project" value="TreeGrafter"/>
</dbReference>
<dbReference type="GO" id="GO:0035023">
    <property type="term" value="P:regulation of Rho protein signal transduction"/>
    <property type="evidence" value="ECO:0007669"/>
    <property type="project" value="TreeGrafter"/>
</dbReference>
<dbReference type="Pfam" id="PF17838">
    <property type="entry name" value="PH_16"/>
    <property type="match status" value="1"/>
</dbReference>
<protein>
    <recommendedName>
        <fullName evidence="3">PH domain-containing protein</fullName>
    </recommendedName>
</protein>
<dbReference type="PANTHER" id="PTHR13944">
    <property type="entry name" value="AGAP007712-PA"/>
    <property type="match status" value="1"/>
</dbReference>
<evidence type="ECO:0000313" key="4">
    <source>
        <dbReference type="Ensembl" id="ENSMALP00000026823.1"/>
    </source>
</evidence>
<evidence type="ECO:0000256" key="2">
    <source>
        <dbReference type="SAM" id="MobiDB-lite"/>
    </source>
</evidence>
<dbReference type="AlphaFoldDB" id="A0A3Q3KD19"/>
<dbReference type="GO" id="GO:0005085">
    <property type="term" value="F:guanyl-nucleotide exchange factor activity"/>
    <property type="evidence" value="ECO:0007669"/>
    <property type="project" value="UniProtKB-KW"/>
</dbReference>
<organism evidence="4 5">
    <name type="scientific">Monopterus albus</name>
    <name type="common">Swamp eel</name>
    <dbReference type="NCBI Taxonomy" id="43700"/>
    <lineage>
        <taxon>Eukaryota</taxon>
        <taxon>Metazoa</taxon>
        <taxon>Chordata</taxon>
        <taxon>Craniata</taxon>
        <taxon>Vertebrata</taxon>
        <taxon>Euteleostomi</taxon>
        <taxon>Actinopterygii</taxon>
        <taxon>Neopterygii</taxon>
        <taxon>Teleostei</taxon>
        <taxon>Neoteleostei</taxon>
        <taxon>Acanthomorphata</taxon>
        <taxon>Anabantaria</taxon>
        <taxon>Synbranchiformes</taxon>
        <taxon>Synbranchidae</taxon>
        <taxon>Monopterus</taxon>
    </lineage>
</organism>
<dbReference type="SUPFAM" id="SSF50729">
    <property type="entry name" value="PH domain-like"/>
    <property type="match status" value="1"/>
</dbReference>
<proteinExistence type="predicted"/>
<dbReference type="InterPro" id="IPR011993">
    <property type="entry name" value="PH-like_dom_sf"/>
</dbReference>
<dbReference type="InterPro" id="IPR041020">
    <property type="entry name" value="PH_16"/>
</dbReference>
<dbReference type="PANTHER" id="PTHR13944:SF23">
    <property type="entry name" value="RHO GUANINE NUCLEOTIDE EXCHANGE FACTOR 18"/>
    <property type="match status" value="1"/>
</dbReference>
<evidence type="ECO:0000259" key="3">
    <source>
        <dbReference type="PROSITE" id="PS50003"/>
    </source>
</evidence>
<keyword evidence="1" id="KW-0344">Guanine-nucleotide releasing factor</keyword>
<reference evidence="4" key="1">
    <citation type="submission" date="2025-08" db="UniProtKB">
        <authorList>
            <consortium name="Ensembl"/>
        </authorList>
    </citation>
    <scope>IDENTIFICATION</scope>
</reference>
<dbReference type="Gene3D" id="2.30.29.30">
    <property type="entry name" value="Pleckstrin-homology domain (PH domain)/Phosphotyrosine-binding domain (PTB)"/>
    <property type="match status" value="1"/>
</dbReference>
<dbReference type="InterPro" id="IPR001849">
    <property type="entry name" value="PH_domain"/>
</dbReference>